<dbReference type="Proteomes" id="UP001212841">
    <property type="component" value="Unassembled WGS sequence"/>
</dbReference>
<organism evidence="1 2">
    <name type="scientific">Rhizophlyctis rosea</name>
    <dbReference type="NCBI Taxonomy" id="64517"/>
    <lineage>
        <taxon>Eukaryota</taxon>
        <taxon>Fungi</taxon>
        <taxon>Fungi incertae sedis</taxon>
        <taxon>Chytridiomycota</taxon>
        <taxon>Chytridiomycota incertae sedis</taxon>
        <taxon>Chytridiomycetes</taxon>
        <taxon>Rhizophlyctidales</taxon>
        <taxon>Rhizophlyctidaceae</taxon>
        <taxon>Rhizophlyctis</taxon>
    </lineage>
</organism>
<name>A0AAD5S9X9_9FUNG</name>
<proteinExistence type="predicted"/>
<keyword evidence="2" id="KW-1185">Reference proteome</keyword>
<comment type="caution">
    <text evidence="1">The sequence shown here is derived from an EMBL/GenBank/DDBJ whole genome shotgun (WGS) entry which is preliminary data.</text>
</comment>
<accession>A0AAD5S9X9</accession>
<sequence>MATLDKHPQLHGNIYKLTFETGCYELSDAAESPCFGCTWAEKKAAAKDLILGLAMHVGLMTNLYELNFRANTKTSPIALALLLQNLPPSGRKLHLKIFFPTSLDPEQKDTVEGQSHICAHLARACRNLETFYYTPTWICSSFFTSAESFPNLKTLHIALDAGYWYPCKARFCSDMLAGREEMMDDFKRTGVASRQKMPKLEVFTVGSDQETAYNVLDGKESEVGNWYYHVYDW</sequence>
<dbReference type="EMBL" id="JADGJD010000529">
    <property type="protein sequence ID" value="KAJ3050307.1"/>
    <property type="molecule type" value="Genomic_DNA"/>
</dbReference>
<protein>
    <submittedName>
        <fullName evidence="1">Uncharacterized protein</fullName>
    </submittedName>
</protein>
<dbReference type="AlphaFoldDB" id="A0AAD5S9X9"/>
<gene>
    <name evidence="1" type="ORF">HK097_008717</name>
</gene>
<evidence type="ECO:0000313" key="2">
    <source>
        <dbReference type="Proteomes" id="UP001212841"/>
    </source>
</evidence>
<evidence type="ECO:0000313" key="1">
    <source>
        <dbReference type="EMBL" id="KAJ3050307.1"/>
    </source>
</evidence>
<reference evidence="1" key="1">
    <citation type="submission" date="2020-05" db="EMBL/GenBank/DDBJ databases">
        <title>Phylogenomic resolution of chytrid fungi.</title>
        <authorList>
            <person name="Stajich J.E."/>
            <person name="Amses K."/>
            <person name="Simmons R."/>
            <person name="Seto K."/>
            <person name="Myers J."/>
            <person name="Bonds A."/>
            <person name="Quandt C.A."/>
            <person name="Barry K."/>
            <person name="Liu P."/>
            <person name="Grigoriev I."/>
            <person name="Longcore J.E."/>
            <person name="James T.Y."/>
        </authorList>
    </citation>
    <scope>NUCLEOTIDE SEQUENCE</scope>
    <source>
        <strain evidence="1">JEL0318</strain>
    </source>
</reference>